<proteinExistence type="predicted"/>
<keyword evidence="3" id="KW-1185">Reference proteome</keyword>
<sequence length="110" mass="12233">MQFIDGDFIFLQTANILSSGQSPICSLVLNSWQDSVALKTDDANKFTNPFLSTMPHEVVTRRASTSCKQCQNENTVRRNCISRKGTSVGIGLSHQENEQATPVTRDRERG</sequence>
<protein>
    <submittedName>
        <fullName evidence="2">Uncharacterized protein</fullName>
    </submittedName>
</protein>
<dbReference type="EMBL" id="DUZY01000002">
    <property type="protein sequence ID" value="DAD26813.1"/>
    <property type="molecule type" value="Genomic_DNA"/>
</dbReference>
<feature type="region of interest" description="Disordered" evidence="1">
    <location>
        <begin position="91"/>
        <end position="110"/>
    </location>
</feature>
<dbReference type="AlphaFoldDB" id="A0A822Y493"/>
<comment type="caution">
    <text evidence="2">The sequence shown here is derived from an EMBL/GenBank/DDBJ whole genome shotgun (WGS) entry which is preliminary data.</text>
</comment>
<organism evidence="2 3">
    <name type="scientific">Nelumbo nucifera</name>
    <name type="common">Sacred lotus</name>
    <dbReference type="NCBI Taxonomy" id="4432"/>
    <lineage>
        <taxon>Eukaryota</taxon>
        <taxon>Viridiplantae</taxon>
        <taxon>Streptophyta</taxon>
        <taxon>Embryophyta</taxon>
        <taxon>Tracheophyta</taxon>
        <taxon>Spermatophyta</taxon>
        <taxon>Magnoliopsida</taxon>
        <taxon>Proteales</taxon>
        <taxon>Nelumbonaceae</taxon>
        <taxon>Nelumbo</taxon>
    </lineage>
</organism>
<gene>
    <name evidence="2" type="ORF">HUJ06_028281</name>
</gene>
<evidence type="ECO:0000256" key="1">
    <source>
        <dbReference type="SAM" id="MobiDB-lite"/>
    </source>
</evidence>
<reference evidence="2 3" key="1">
    <citation type="journal article" date="2020" name="Mol. Biol. Evol.">
        <title>Distinct Expression and Methylation Patterns for Genes with Different Fates following a Single Whole-Genome Duplication in Flowering Plants.</title>
        <authorList>
            <person name="Shi T."/>
            <person name="Rahmani R.S."/>
            <person name="Gugger P.F."/>
            <person name="Wang M."/>
            <person name="Li H."/>
            <person name="Zhang Y."/>
            <person name="Li Z."/>
            <person name="Wang Q."/>
            <person name="Van de Peer Y."/>
            <person name="Marchal K."/>
            <person name="Chen J."/>
        </authorList>
    </citation>
    <scope>NUCLEOTIDE SEQUENCE [LARGE SCALE GENOMIC DNA]</scope>
    <source>
        <tissue evidence="2">Leaf</tissue>
    </source>
</reference>
<evidence type="ECO:0000313" key="2">
    <source>
        <dbReference type="EMBL" id="DAD26813.1"/>
    </source>
</evidence>
<evidence type="ECO:0000313" key="3">
    <source>
        <dbReference type="Proteomes" id="UP000607653"/>
    </source>
</evidence>
<dbReference type="Proteomes" id="UP000607653">
    <property type="component" value="Unassembled WGS sequence"/>
</dbReference>
<accession>A0A822Y493</accession>
<name>A0A822Y493_NELNU</name>